<keyword evidence="1" id="KW-0812">Transmembrane</keyword>
<protein>
    <submittedName>
        <fullName evidence="2">Uncharacterized protein</fullName>
    </submittedName>
</protein>
<evidence type="ECO:0000313" key="3">
    <source>
        <dbReference type="Proteomes" id="UP000887567"/>
    </source>
</evidence>
<dbReference type="KEGG" id="epa:114574528"/>
<accession>A0A913YDP1</accession>
<keyword evidence="1" id="KW-0472">Membrane</keyword>
<dbReference type="EnsemblMetazoa" id="XM_028657348.1">
    <property type="protein sequence ID" value="XP_028513149.1"/>
    <property type="gene ID" value="LOC114574528"/>
</dbReference>
<name>A0A913YDP1_EXADI</name>
<reference evidence="2" key="1">
    <citation type="submission" date="2022-11" db="UniProtKB">
        <authorList>
            <consortium name="EnsemblMetazoa"/>
        </authorList>
    </citation>
    <scope>IDENTIFICATION</scope>
</reference>
<evidence type="ECO:0000256" key="1">
    <source>
        <dbReference type="SAM" id="Phobius"/>
    </source>
</evidence>
<keyword evidence="3" id="KW-1185">Reference proteome</keyword>
<dbReference type="RefSeq" id="XP_028513149.1">
    <property type="nucleotide sequence ID" value="XM_028657348.1"/>
</dbReference>
<organism evidence="2 3">
    <name type="scientific">Exaiptasia diaphana</name>
    <name type="common">Tropical sea anemone</name>
    <name type="synonym">Aiptasia pulchella</name>
    <dbReference type="NCBI Taxonomy" id="2652724"/>
    <lineage>
        <taxon>Eukaryota</taxon>
        <taxon>Metazoa</taxon>
        <taxon>Cnidaria</taxon>
        <taxon>Anthozoa</taxon>
        <taxon>Hexacorallia</taxon>
        <taxon>Actiniaria</taxon>
        <taxon>Aiptasiidae</taxon>
        <taxon>Exaiptasia</taxon>
    </lineage>
</organism>
<proteinExistence type="predicted"/>
<sequence length="231" mass="26852">FPLDEEESDENKPLYPGARLTLASSMLLIITFVIRHGLTGAALTDLLILLELHCISPNLCRKSVDLFNKFFRKLRAPIECHYYCNYKKCKSYLGRTKLEVCPNCHGSLTGKEKIMYFVVVPILYQLQNLFQDKKFCESVKSYRQTRKKQVDDNIEDVMDGQLYKKHFGEDHFFRSGAKNKNKELHISLQINTDGVSLFRSSSFSVWPVYIVVNELHPLIRYACIFYDNCSK</sequence>
<dbReference type="OMA" id="LIRYACI"/>
<dbReference type="AlphaFoldDB" id="A0A913YDP1"/>
<dbReference type="OrthoDB" id="5990216at2759"/>
<dbReference type="GeneID" id="114574528"/>
<dbReference type="Proteomes" id="UP000887567">
    <property type="component" value="Unplaced"/>
</dbReference>
<evidence type="ECO:0000313" key="2">
    <source>
        <dbReference type="EnsemblMetazoa" id="XP_028513149.1"/>
    </source>
</evidence>
<feature type="transmembrane region" description="Helical" evidence="1">
    <location>
        <begin position="20"/>
        <end position="38"/>
    </location>
</feature>
<keyword evidence="1" id="KW-1133">Transmembrane helix</keyword>